<comment type="caution">
    <text evidence="11">The sequence shown here is derived from an EMBL/GenBank/DDBJ whole genome shotgun (WGS) entry which is preliminary data.</text>
</comment>
<evidence type="ECO:0000256" key="3">
    <source>
        <dbReference type="ARBA" id="ARBA00022801"/>
    </source>
</evidence>
<dbReference type="EMBL" id="PGFG01000001">
    <property type="protein sequence ID" value="PJJ76153.1"/>
    <property type="molecule type" value="Genomic_DNA"/>
</dbReference>
<dbReference type="GO" id="GO:0051536">
    <property type="term" value="F:iron-sulfur cluster binding"/>
    <property type="evidence" value="ECO:0007669"/>
    <property type="project" value="UniProtKB-KW"/>
</dbReference>
<dbReference type="Proteomes" id="UP000230000">
    <property type="component" value="Unassembled WGS sequence"/>
</dbReference>
<dbReference type="GO" id="GO:0046872">
    <property type="term" value="F:metal ion binding"/>
    <property type="evidence" value="ECO:0007669"/>
    <property type="project" value="UniProtKB-KW"/>
</dbReference>
<keyword evidence="6 9" id="KW-0411">Iron-sulfur</keyword>
<dbReference type="GO" id="GO:0004527">
    <property type="term" value="F:exonuclease activity"/>
    <property type="evidence" value="ECO:0007669"/>
    <property type="project" value="UniProtKB-KW"/>
</dbReference>
<proteinExistence type="inferred from homology"/>
<comment type="similarity">
    <text evidence="9">Belongs to the CRISPR-associated exonuclease Cas4 family.</text>
</comment>
<evidence type="ECO:0000259" key="10">
    <source>
        <dbReference type="Pfam" id="PF01930"/>
    </source>
</evidence>
<organism evidence="11 12">
    <name type="scientific">Thermoflavifilum aggregans</name>
    <dbReference type="NCBI Taxonomy" id="454188"/>
    <lineage>
        <taxon>Bacteria</taxon>
        <taxon>Pseudomonadati</taxon>
        <taxon>Bacteroidota</taxon>
        <taxon>Chitinophagia</taxon>
        <taxon>Chitinophagales</taxon>
        <taxon>Chitinophagaceae</taxon>
        <taxon>Thermoflavifilum</taxon>
    </lineage>
</organism>
<evidence type="ECO:0000256" key="2">
    <source>
        <dbReference type="ARBA" id="ARBA00022723"/>
    </source>
</evidence>
<dbReference type="NCBIfam" id="TIGR00372">
    <property type="entry name" value="cas4"/>
    <property type="match status" value="1"/>
</dbReference>
<name>A0A2M9CW72_9BACT</name>
<keyword evidence="4 9" id="KW-0269">Exonuclease</keyword>
<evidence type="ECO:0000256" key="4">
    <source>
        <dbReference type="ARBA" id="ARBA00022839"/>
    </source>
</evidence>
<evidence type="ECO:0000256" key="9">
    <source>
        <dbReference type="RuleBase" id="RU365022"/>
    </source>
</evidence>
<evidence type="ECO:0000256" key="5">
    <source>
        <dbReference type="ARBA" id="ARBA00023004"/>
    </source>
</evidence>
<dbReference type="AlphaFoldDB" id="A0A2M9CW72"/>
<reference evidence="11 12" key="1">
    <citation type="submission" date="2017-11" db="EMBL/GenBank/DDBJ databases">
        <title>Genomic Encyclopedia of Archaeal and Bacterial Type Strains, Phase II (KMG-II): From Individual Species to Whole Genera.</title>
        <authorList>
            <person name="Goeker M."/>
        </authorList>
    </citation>
    <scope>NUCLEOTIDE SEQUENCE [LARGE SCALE GENOMIC DNA]</scope>
    <source>
        <strain evidence="11 12">DSM 27268</strain>
    </source>
</reference>
<dbReference type="RefSeq" id="WP_100314672.1">
    <property type="nucleotide sequence ID" value="NZ_PGFG01000001.1"/>
</dbReference>
<dbReference type="InterPro" id="IPR022765">
    <property type="entry name" value="Dna2/Cas4_DUF83"/>
</dbReference>
<keyword evidence="12" id="KW-1185">Reference proteome</keyword>
<dbReference type="Gene3D" id="3.90.320.10">
    <property type="match status" value="1"/>
</dbReference>
<dbReference type="Pfam" id="PF01930">
    <property type="entry name" value="Cas_Cas4"/>
    <property type="match status" value="1"/>
</dbReference>
<sequence>MSFIISTHINYYFICRRKLWLFTHGIHMEHESDLVYEGRMIGEVSYTDRSKKYTEIEIMGSKIDYYDPNRKIVHEVKKSDQMEIAHEWQVKYYIWLLKQSGIEDVEGILEYPKMKIKKKVILTEEDENTLKQIVKDIELIINQKSCPPCIHKKYCHSCSYFDFCYIIE</sequence>
<accession>A0A2M9CW72</accession>
<comment type="cofactor">
    <cofactor evidence="9">
        <name>Mg(2+)</name>
        <dbReference type="ChEBI" id="CHEBI:18420"/>
    </cofactor>
    <cofactor evidence="9">
        <name>Mn(2+)</name>
        <dbReference type="ChEBI" id="CHEBI:29035"/>
    </cofactor>
    <text evidence="9">Mg(2+) or Mn(2+) required for ssDNA cleavage activity.</text>
</comment>
<dbReference type="PANTHER" id="PTHR37168">
    <property type="entry name" value="CRISPR-ASSOCIATED EXONUCLEASE CAS4"/>
    <property type="match status" value="1"/>
</dbReference>
<dbReference type="PANTHER" id="PTHR37168:SF1">
    <property type="entry name" value="CRISPR-ASSOCIATED EXONUCLEASE CAS4"/>
    <property type="match status" value="1"/>
</dbReference>
<dbReference type="InterPro" id="IPR011604">
    <property type="entry name" value="PDDEXK-like_dom_sf"/>
</dbReference>
<keyword evidence="2 9" id="KW-0479">Metal-binding</keyword>
<comment type="function">
    <text evidence="9">CRISPR (clustered regularly interspaced short palindromic repeat) is an adaptive immune system that provides protection against mobile genetic elements (viruses, transposable elements and conjugative plasmids). CRISPR clusters contain sequences complementary to antecedent mobile elements and target invading nucleic acids. CRISPR clusters are transcribed and processed into CRISPR RNA (crRNA).</text>
</comment>
<keyword evidence="1 9" id="KW-0540">Nuclease</keyword>
<dbReference type="InterPro" id="IPR013343">
    <property type="entry name" value="CRISPR-assoc_prot_Cas4"/>
</dbReference>
<protein>
    <recommendedName>
        <fullName evidence="9">CRISPR-associated exonuclease Cas4</fullName>
        <ecNumber evidence="9">3.1.12.1</ecNumber>
    </recommendedName>
</protein>
<evidence type="ECO:0000313" key="12">
    <source>
        <dbReference type="Proteomes" id="UP000230000"/>
    </source>
</evidence>
<keyword evidence="8 9" id="KW-0464">Manganese</keyword>
<keyword evidence="3 9" id="KW-0378">Hydrolase</keyword>
<evidence type="ECO:0000256" key="6">
    <source>
        <dbReference type="ARBA" id="ARBA00023014"/>
    </source>
</evidence>
<gene>
    <name evidence="11" type="ORF">BXY57_1757</name>
</gene>
<evidence type="ECO:0000256" key="1">
    <source>
        <dbReference type="ARBA" id="ARBA00022722"/>
    </source>
</evidence>
<dbReference type="EC" id="3.1.12.1" evidence="9"/>
<comment type="cofactor">
    <cofactor evidence="9">
        <name>iron-sulfur cluster</name>
        <dbReference type="ChEBI" id="CHEBI:30408"/>
    </cofactor>
</comment>
<evidence type="ECO:0000313" key="11">
    <source>
        <dbReference type="EMBL" id="PJJ76153.1"/>
    </source>
</evidence>
<keyword evidence="7 9" id="KW-0051">Antiviral defense</keyword>
<dbReference type="OrthoDB" id="9794720at2"/>
<feature type="domain" description="DUF83" evidence="10">
    <location>
        <begin position="7"/>
        <end position="166"/>
    </location>
</feature>
<evidence type="ECO:0000256" key="7">
    <source>
        <dbReference type="ARBA" id="ARBA00023118"/>
    </source>
</evidence>
<keyword evidence="5 9" id="KW-0408">Iron</keyword>
<dbReference type="GO" id="GO:0051607">
    <property type="term" value="P:defense response to virus"/>
    <property type="evidence" value="ECO:0007669"/>
    <property type="project" value="UniProtKB-KW"/>
</dbReference>
<evidence type="ECO:0000256" key="8">
    <source>
        <dbReference type="ARBA" id="ARBA00023211"/>
    </source>
</evidence>